<evidence type="ECO:0000256" key="2">
    <source>
        <dbReference type="SAM" id="MobiDB-lite"/>
    </source>
</evidence>
<feature type="compositionally biased region" description="Basic residues" evidence="2">
    <location>
        <begin position="1297"/>
        <end position="1321"/>
    </location>
</feature>
<dbReference type="Gene3D" id="3.30.420.10">
    <property type="entry name" value="Ribonuclease H-like superfamily/Ribonuclease H"/>
    <property type="match status" value="1"/>
</dbReference>
<feature type="region of interest" description="Disordered" evidence="2">
    <location>
        <begin position="1394"/>
        <end position="1418"/>
    </location>
</feature>
<feature type="compositionally biased region" description="Basic and acidic residues" evidence="2">
    <location>
        <begin position="5715"/>
        <end position="5724"/>
    </location>
</feature>
<dbReference type="InterPro" id="IPR014710">
    <property type="entry name" value="RmlC-like_jellyroll"/>
</dbReference>
<feature type="compositionally biased region" description="Polar residues" evidence="2">
    <location>
        <begin position="5852"/>
        <end position="5867"/>
    </location>
</feature>
<feature type="compositionally biased region" description="Polar residues" evidence="2">
    <location>
        <begin position="6042"/>
        <end position="6053"/>
    </location>
</feature>
<feature type="compositionally biased region" description="Low complexity" evidence="2">
    <location>
        <begin position="2186"/>
        <end position="2202"/>
    </location>
</feature>
<feature type="region of interest" description="Disordered" evidence="2">
    <location>
        <begin position="4160"/>
        <end position="4191"/>
    </location>
</feature>
<feature type="compositionally biased region" description="Polar residues" evidence="2">
    <location>
        <begin position="1687"/>
        <end position="1696"/>
    </location>
</feature>
<protein>
    <recommendedName>
        <fullName evidence="3">Integrase catalytic domain-containing protein</fullName>
    </recommendedName>
</protein>
<feature type="region of interest" description="Disordered" evidence="2">
    <location>
        <begin position="3838"/>
        <end position="3869"/>
    </location>
</feature>
<feature type="region of interest" description="Disordered" evidence="2">
    <location>
        <begin position="4053"/>
        <end position="4080"/>
    </location>
</feature>
<feature type="compositionally biased region" description="Acidic residues" evidence="2">
    <location>
        <begin position="5700"/>
        <end position="5711"/>
    </location>
</feature>
<feature type="compositionally biased region" description="Low complexity" evidence="2">
    <location>
        <begin position="3838"/>
        <end position="3854"/>
    </location>
</feature>
<dbReference type="EMBL" id="LSRX01000004">
    <property type="protein sequence ID" value="OLQ15322.1"/>
    <property type="molecule type" value="Genomic_DNA"/>
</dbReference>
<feature type="region of interest" description="Disordered" evidence="2">
    <location>
        <begin position="384"/>
        <end position="409"/>
    </location>
</feature>
<evidence type="ECO:0000256" key="1">
    <source>
        <dbReference type="SAM" id="Coils"/>
    </source>
</evidence>
<feature type="compositionally biased region" description="Basic and acidic residues" evidence="2">
    <location>
        <begin position="4430"/>
        <end position="4451"/>
    </location>
</feature>
<feature type="compositionally biased region" description="Acidic residues" evidence="2">
    <location>
        <begin position="2418"/>
        <end position="2435"/>
    </location>
</feature>
<dbReference type="GO" id="GO:0015074">
    <property type="term" value="P:DNA integration"/>
    <property type="evidence" value="ECO:0007669"/>
    <property type="project" value="InterPro"/>
</dbReference>
<feature type="region of interest" description="Disordered" evidence="2">
    <location>
        <begin position="6031"/>
        <end position="6055"/>
    </location>
</feature>
<dbReference type="Gene3D" id="2.60.120.10">
    <property type="entry name" value="Jelly Rolls"/>
    <property type="match status" value="1"/>
</dbReference>
<feature type="region of interest" description="Disordered" evidence="2">
    <location>
        <begin position="5927"/>
        <end position="5946"/>
    </location>
</feature>
<feature type="compositionally biased region" description="Basic and acidic residues" evidence="2">
    <location>
        <begin position="589"/>
        <end position="606"/>
    </location>
</feature>
<organism evidence="4 5">
    <name type="scientific">Symbiodinium microadriaticum</name>
    <name type="common">Dinoflagellate</name>
    <name type="synonym">Zooxanthella microadriatica</name>
    <dbReference type="NCBI Taxonomy" id="2951"/>
    <lineage>
        <taxon>Eukaryota</taxon>
        <taxon>Sar</taxon>
        <taxon>Alveolata</taxon>
        <taxon>Dinophyceae</taxon>
        <taxon>Suessiales</taxon>
        <taxon>Symbiodiniaceae</taxon>
        <taxon>Symbiodinium</taxon>
    </lineage>
</organism>
<dbReference type="InterPro" id="IPR036397">
    <property type="entry name" value="RNaseH_sf"/>
</dbReference>
<feature type="compositionally biased region" description="Low complexity" evidence="2">
    <location>
        <begin position="3005"/>
        <end position="3019"/>
    </location>
</feature>
<feature type="compositionally biased region" description="Acidic residues" evidence="2">
    <location>
        <begin position="4239"/>
        <end position="4253"/>
    </location>
</feature>
<feature type="region of interest" description="Disordered" evidence="2">
    <location>
        <begin position="4275"/>
        <end position="4304"/>
    </location>
</feature>
<feature type="region of interest" description="Disordered" evidence="2">
    <location>
        <begin position="1677"/>
        <end position="1699"/>
    </location>
</feature>
<proteinExistence type="predicted"/>
<feature type="region of interest" description="Disordered" evidence="2">
    <location>
        <begin position="1232"/>
        <end position="1266"/>
    </location>
</feature>
<feature type="region of interest" description="Disordered" evidence="2">
    <location>
        <begin position="4423"/>
        <end position="4478"/>
    </location>
</feature>
<feature type="compositionally biased region" description="Low complexity" evidence="2">
    <location>
        <begin position="2382"/>
        <end position="2401"/>
    </location>
</feature>
<feature type="region of interest" description="Disordered" evidence="2">
    <location>
        <begin position="1289"/>
        <end position="1334"/>
    </location>
</feature>
<dbReference type="Proteomes" id="UP000186817">
    <property type="component" value="Unassembled WGS sequence"/>
</dbReference>
<feature type="region of interest" description="Disordered" evidence="2">
    <location>
        <begin position="5822"/>
        <end position="5873"/>
    </location>
</feature>
<feature type="compositionally biased region" description="Basic and acidic residues" evidence="2">
    <location>
        <begin position="2402"/>
        <end position="2417"/>
    </location>
</feature>
<feature type="compositionally biased region" description="Low complexity" evidence="2">
    <location>
        <begin position="1322"/>
        <end position="1334"/>
    </location>
</feature>
<sequence>MVGRADSHAVRVLYGVSNDAWALVENVMTARFTDGDCSTAGTGYFHGIDHDEAKDRWYQRYIAIMGGAPQEDEDCTVEQLSALNKRVAALDLPPYVDLAVWQPYRRLRPGLPVRRGGLGGQGADLHGSQAQVADPRRYTSFARSKHFTLYAASRRAKACLGWRAGIFEQRADAARPQQLGSKPAVVDAIDAMATPSSDDDPSESGSKDVDTKVDKLFTLLLAYAIAGTTSIAKRACAAPAKVTGSFFQSMGAISGKPVPGQAAGLNSSASTILGEIDARKPPDAKPRRMDTAAAIFHRDRHFLLDCVAGPWITACYEAMGHGRRVRDGEEPGHKCFGIAPYHPTTPSTLAMEIPGHTSMEGVTLFCNVAGLLFECRSGQRHAARHYVDSQNIPRKDPQDANDPKGPDAASLADWLLSRAPNLEKSVEQVQEEYQKLKATFESAKENLLSERMESYGLKSGDTSKPKLEVLQQKLQESKEELQVLIEEKGHLEQAIHGPKKKLKAESLEDKVVMSAGDEADIPAAIGTAESYSVLFGSDGQPVLDGAEDLPEPSEFKTVSQSRPYLADLTKAFQLLEEKRAGLAAKLKLAHGESLEESDPGDREEASPVRQKNSQEPARNSARRGSIGKGGGKDARRAERADTRPGGDKTVKGSAIPPRPTRKGRRAIMGALKPAEDQPEVTEEAKAGVLLLLGMYKELEDARAQIAYTDSRIHRAKIQHDGRTVTTGAGAYDVFSIDRDLEGGHQDDSGPLFDLTFANTILSFGNSVIWLFLTNTGIVVPNSQGNSEATPDFPGEPHVTTHYEPFLLPSQKGFQLLGFFGSFLRALVVTVFLGENNVGNTVFFEAPGFLESKNPFCENFVYDGLFYQNFTESNSYDSFFYLNDFSKDFLDDSFFYQNDFSEDFPDNGFFYLNDTYENFVSGDFFYLDVTHLDISDSSVYGNFVETMASSSTGAPHGGGIPLHEFRKDTPPGWAPNLPEYPLRLFFERLKLWYSIFDGDDTMVGPLVAGRLQGKAQRLGMQLRLIRPDGQYDVGSDALQRLSTDEVRDPSNPSVILQHAIPSGVQALCNSLKDAFGMSDQEVVSRSIEEFFEFKRGRLSFQEYAIEWDIRLEEATTKAGLELNDVAKFYLFFRGSGLPARFVEDIKLQLQGDLRRYQDARTIALRLITKKDDTGDNYYQDPSFDENDDESWDGSYWTDDSWSYVDEYDYADGYDDPWQEVYYEDEYEDWYGENEYPSYAGPVDEHEPSVSDAYGDPPSSGEPQEAYPVKGKGKGLGCTVCGSRWHSAASCPVQGGKASKGKGKQKGKQKGYRKGYGKGKSYGKRPSYGKSKGKGSWWPSGGKGKGYYGYADRGWNKTLTRSFGETATERPPQTKTVHFKLDSMDSDEPPVISLGRTRTSVEESTNSDTQAEPSTAASHHRSLKFSFPTAIYSDHMTYHTVSGEKRRGLLVDPGAASGLIGSETLRDILDSCVPKKDDVVWRVDRAHSVSGISGQPEETLGEVSIPLQLAGATGSFAADVLGGEGSLCPALLSNPSLRKQRAAILCDYFANGDGVMVVSDGSDGWHYMRILLTDSGHYLLPIDHHSAVAGETKAKVANQMQLWSTEISSRWSDVRHCFLQQRTGHSSRELERSEQATTCTTTVDNHDNQDTTGKTSSTTSAVLEDSVESRVRAIEAKTTINHDNRDTTVKTSSTTSGRYFNDDAKHISGPLSHAKHISGPLRPFLDNPTGRNHGTQDTWHFDGEYLVRRHEIPRRALFVPECSLDCPLPRERLSSQRTSIIKTFGRRGQPRLLEDDWQKANTPCKDLEYLWTGSTKFKILPEVLDHEPSSLPHMATDEEAGQDALDPVIFPCYGGDQFPSHWSDERRAKAKEYYKGIPEEYYSRSGRRPITPGNTEAWLGVVTKRKLRFHAWEWCSGSGRLSLCLLMANLLVGPPIDYRYGWDISYAPHQALLQRCHDVFAPQHIFASPSWDLWFPSTSAKDPQLRDSARREDLPALQFMSEVLLSQHMKDRGFLVEQPHSSKMFQESPLSKLGNHSEVKMFRCDQCMYGAQDEEQRPLRKATMFLTNRRWCRLSKRCGGHRGRAHGMLNGRFRGCSRTSLAMVFPKRLCQAVVQDFWSVLRKEGATNFAAWPTEVTGSIKILYSCERCQLGRAAPPGCEHTLVPGECRYGQPAQCAARGQPSPPAPSTTTAPSAPSVPPAETSGSSNASPALRRDDLEDITGPFKFLARSGDYSRIQIEVHQSLTLDIEPRLYLKAALMQLVESCLDVFSAHTKKDLRHWLQDPILLRVFQDVFSDVMNVLGVLVTLRPWQKQVPDPHLSSSVAPMRLVIFGHLRHWTVGSLEDMRVLSHQQLHADIEEADWHVYLFGVCHEDYDADRPLPPGVSGSSLPSSARPAAPLVPRSVEKKTVGKSEVAKQTDDEDYQPSELDPDAEEEEFKAVRPVDEEQDREKTLKPLFDFKKVYKRLQTDLVERDPMTAKRLLLGLHERFYHCPISDFKNMLLRAGLSSAVLPLAEEAVMSCSICRKYVRLPNRPQIKIGAGASSFNLRVQLDLFQYKGQWVLLMIDEATRYKAAGAVAGREHNELLGKMFEIWFVIFGPPYQLVMDQETSLMSHEAGRELERFLVERVPKGTTAGTAAQQHTGTGLIERHIGLTEISMLKLEAELDRQGIAIEVNDLARECAMSHNISLNYGGVTPSMAVFGVIPRPFYQDDGAGIMSVTGALQTDITPFEKALRVRQLALSTVQRSVAEDRIARANKTRTQQIDLGELVPGVTRVDFHRETQGDVGWRGPAELLKVNKDEGTAIISYQGRPYLVSMRHIRPHQAGVFVVISGEQEACFLELQKLAEQMSPYKAVTIGWVPITKNGLTTWTRASSSSLAYKDLWPRVVSLARSLSSHNVGGIMAGQSIRSLHPPKGSVGVLLMWNRGERQYACHEHNNDQAITFKKITARPIETLVFLYTYYFVNVEYRPHAEMKVIPSEGTLDRDHPIEVDQPAETASSTGDATMPMSSPSPSDESVPMDMEEAGDDRKRKGPETRTVTLGPESKRSRVSSLVHLVYSDKVMHRAQHVLINLYWIMHWTQSIPMEYPKTWNGLDNNVPMALWDIYMSRNYLEDSDEVIPCKSQYLFTWPGKQHEVLYASLETGEIYKVDDETDNISEEEAYTIWPQVEEADAAEIKQFVETNSFNKAHADFLDGDTVIIDAVWVRKWKRYPDGSRRVKSRLCARGCFDRQKDLLSTRSTTATRLSQRLLLSTASNQDLDVESWDIGGAFLKGMNFEAVRKLLESKGIKSPKRKIAIVAPANVWRHLANFDPKFKLELHQLGSYVLICLKPVYGLSDAPLAWQLCLHGHFESEGGKASLMDENMFYWCGPPDYRTTSIVTTHVDDCGSAGKPEWLTKQYNLLVTKFGKVTRQKLPFCHCGVQYSRAPDGYHMSQDDFCRKLKTAEIDKHKKDDDPLSPQELTTFRSILGGLLWLTATRLDLVADVCLLQSNVTRAKITHLRQANNVVRKAQAEIGQGLGIHFRRLQPPLRLACIHDSSAAGNVRNYAQEGILVLLCEDRMSSWPRDKEYVLTSEQCAYLGGKGHILWAHGAKAKRISYSTSHAETLAGISGLEASSLVAVRLAELQYLHRPASLQALIACQEHGVSELPVDTLTDCRDFFELCSGSGNIPQDKGQRLYVLAYREARMSGRVRWMTLVPTQSMTADALTKSMTAPPMMQLLSTGVTEFKNEENHPITMRSLPVIPSIEEKHFDMSDKELIKEITKAFVTSTSCAFKKRFLCLALLVSEASATSTSSTTTSSGSDENGWFLIVLLVISVIVIERVICNTAWLWQQQLFGTSSTTTSSTSSTATSSGTPQRAEKSTWTKEDGMEQDKSTMLFVAGLEAEILSLKTQNASLDRRLRHVNEDLLARQAEVRQLRDRETPDVDALRAELQRLRSQGVPANEELYSTSATGSPVNLQKPDSEATAYVDCKLCSRSGMQCTANVLGGRTPLVASHIHLASDGDGENGAGPPVINFCGDNDPGMVADGSWMSESEILRLRLEASEGFELVPELARGPASRSAEGERTGENTEGHRELCKRGPDTGRSIFVGLPSQWEVLIALREAEEGQPGLRSLQLRLPTGSCSRLSRRGRALLQGSERAVQGLQGGLDAILREVSGRAAPPAAPARAAQESVQAPVTQKPKKGPTVGAPLAGLDPTVVAAARAAGVPEDQLKLMEKLAAKPGKLGDGCRQAKTVLSESEEDEPPELGEEGDPGSVAEAICKMTQILSKLSKPRRGGSLEDLLDRSDGSELGQGSSSSGGSSKAAAYQKLTRLLKEDPAKISSSILRLMAEDFQGHVAAPGLEAVGMTTRAWLEHRSRVQQFAAPVRWGWQTAGALDALLSGREEECKARLCLMLCALDQSSLDAGSWLLAAEMLLEPPPPFSSFSKHRAPEPGESHEGDGPAVDQRDDASPTGARVVHRVPQKTRRATRAEWPRQQPDASRKLALNATVLVLSWLYLGQPVVRTLGRGITAWNSQAVIGPEEMGRSAAKVESCERILEELQRQSRAWGNLVRAGASERGSSWVNARQCGKLDLEPATLAQPVVADRLKFVGSPTFDASPYLDNSSRAAFERPLDFARHIPDEERVPYTNVRCSRAEALKLLELLDGCDRLALLPSTQVRLRLLNGLFTVPKSLERDRMVLDARAANQAEEPSQPWIRSLASLEQLQWLHLSEHQEMTASTEDLREFYHAFRVGEQRSCRNALGIKLLPREVSHLRSFTADLWDHPSLHPCLKTMAMGDSSAVGFGQCAHLSVLLRSKALSLEQFVTLSGRPPRQGLVAPEVMARVHCAYREADLPRHPDKSVSQARKAEFWGGSFDGVEGTVRPNHKRTIPLSSLLLRTVEVGFATPELLEIYAGSLISAFQLRRRLLSVLDRVYAEPRGLQPKAIFRMSPCLRSELLTSIVLLPQAVMDFRTPGAPVLVASDASSHSEAAVCLNIRAEVSVECCRHGLQKGLWNRLLKPLGALQRERGELPDGDQLPGACYSSHPIWETACRTQQFRWFEEFLRGSFEGCDSYLAKLGVHLDQLRGLPSVRELMPDAEIPEYERARPTPPALKEPAERLAQHLLKAEFVSRADLVRLLRMLPGGLWIAGEGGTEFRSVKGRLVPGRIVNVGDRPVLFDLGLSLPEGAVLEDDCWVPSNEALAKVAPGQFVYSPVFPSLSAALGSGPGWVDLFSGSRGVAKALVEAAPWWVLCYDLKHDQEENLLFPTVQAEVIELLASGAVLGFSADPPAGTFSSAISPAWRTKAEPRGSSALSLDQSVSVARDNALGDYCVPLTGIAVARGLEYVIANPAKSWLWKQAGRLHDFAAAGNWEASGFFVTAGARTSTCEAAARREEFRGQLLLSLSPRGSASSSLLHWPRTQDTSRRIASWILQSALRQVAGGLVRQRTLVLDVLNLALPLASVKFSWWSREPPLFEIAIGRRSCSICENTWGVKELLLFFGSQLFSSRQLGILSLDGNVWNLFNIVLLFLRIGEALNACRRDLLTPEDALEPQGRLYLIIRSPKTRHRGARVQHIEIQGPGDVIDFVIRTFQDLEPSTRLFGGSPGVYRRRWDEVLRRLEVPAELRLTPGSLRGGGAVAAHKRGVQITDLQWRCSGRMGSTARQNIGEEGNNIFARFTFQADLGDLGGHGPERMRDLNARAKGERGRQQGNSPQVQDDADREDAEEAFSSEKNTDKGDGEHTAPTTFNRFYTTVPAIRALLCLNRRIVNPVKKEEAEDDVEWSAPPSEPSVWTLLEPLPPGWSNALETLRGLHPCTDVFNDDLNMDEPLNEDNRGAQEETGAYENGEQPEPELPGPEVKVEQRERGYGSWTSTCIAGGSSTADHTSTEGKQDSMNFCNSEMSMDGCLLGSMVTKPMLTCGPHTGEHKEAHTENIGRRSVLLEPGRKTSTEGGHPYTEAEVNESAPRYLEGVRYHQQRGSEESDDDIDDGARDVNRELRREVQRKQRELNQLRKRWAEDKGKGEKAVARHAGLAGSAVRYLLQDRLQAEAHGNESDDSATESSEPSGASSQTHEHECIYSVAVVISYATSAGHGGSLTRLKTRQAAAIAASMDWGGGLSSCEGVEGEKHFLLFDPRAAEGLYAFPVSHPYDEYAMVDLQNVDSKSFPRARRVGMKDKRREKGKNWMNLHVLPACFNAWNLVTLLCSLRFARHMRELPLLHGPGLLYVLKDSLVLQRPEEPAAAFQEQEEAEEAEQEKGHAAVDDEVVITDEKLREAWGQERKLGDFTLHGLGFFFAKAVRFAMGALDLPRSSVKDGHLQVAKHLQVSVAELMPHKARITELFSEAVKTASS</sequence>
<feature type="region of interest" description="Disordered" evidence="2">
    <location>
        <begin position="2992"/>
        <end position="3043"/>
    </location>
</feature>
<feature type="region of interest" description="Disordered" evidence="2">
    <location>
        <begin position="589"/>
        <end position="665"/>
    </location>
</feature>
<evidence type="ECO:0000259" key="3">
    <source>
        <dbReference type="PROSITE" id="PS50994"/>
    </source>
</evidence>
<evidence type="ECO:0000313" key="5">
    <source>
        <dbReference type="Proteomes" id="UP000186817"/>
    </source>
</evidence>
<gene>
    <name evidence="4" type="ORF">AK812_SmicGene377</name>
</gene>
<name>A0A1Q9F6R4_SYMMI</name>
<feature type="compositionally biased region" description="Basic residues" evidence="2">
    <location>
        <begin position="4458"/>
        <end position="4469"/>
    </location>
</feature>
<feature type="region of interest" description="Disordered" evidence="2">
    <location>
        <begin position="2380"/>
        <end position="2444"/>
    </location>
</feature>
<dbReference type="PROSITE" id="PS50994">
    <property type="entry name" value="INTEGRASE"/>
    <property type="match status" value="1"/>
</dbReference>
<comment type="caution">
    <text evidence="4">The sequence shown here is derived from an EMBL/GenBank/DDBJ whole genome shotgun (WGS) entry which is preliminary data.</text>
</comment>
<dbReference type="GO" id="GO:0003676">
    <property type="term" value="F:nucleic acid binding"/>
    <property type="evidence" value="ECO:0007669"/>
    <property type="project" value="InterPro"/>
</dbReference>
<feature type="compositionally biased region" description="Basic and acidic residues" evidence="2">
    <location>
        <begin position="4062"/>
        <end position="4080"/>
    </location>
</feature>
<feature type="compositionally biased region" description="Basic and acidic residues" evidence="2">
    <location>
        <begin position="630"/>
        <end position="650"/>
    </location>
</feature>
<feature type="region of interest" description="Disordered" evidence="2">
    <location>
        <begin position="5683"/>
        <end position="5728"/>
    </location>
</feature>
<accession>A0A1Q9F6R4</accession>
<feature type="domain" description="Integrase catalytic" evidence="3">
    <location>
        <begin position="2529"/>
        <end position="2712"/>
    </location>
</feature>
<feature type="compositionally biased region" description="Polar residues" evidence="2">
    <location>
        <begin position="1648"/>
        <end position="1659"/>
    </location>
</feature>
<dbReference type="OrthoDB" id="47172at2759"/>
<feature type="region of interest" description="Disordered" evidence="2">
    <location>
        <begin position="4224"/>
        <end position="4255"/>
    </location>
</feature>
<feature type="region of interest" description="Disordered" evidence="2">
    <location>
        <begin position="1621"/>
        <end position="1665"/>
    </location>
</feature>
<dbReference type="InterPro" id="IPR001584">
    <property type="entry name" value="Integrase_cat-core"/>
</dbReference>
<feature type="compositionally biased region" description="Basic and acidic residues" evidence="2">
    <location>
        <begin position="393"/>
        <end position="405"/>
    </location>
</feature>
<feature type="compositionally biased region" description="Basic and acidic residues" evidence="2">
    <location>
        <begin position="3857"/>
        <end position="3869"/>
    </location>
</feature>
<feature type="compositionally biased region" description="Basic and acidic residues" evidence="2">
    <location>
        <begin position="1677"/>
        <end position="1686"/>
    </location>
</feature>
<feature type="compositionally biased region" description="Polar residues" evidence="2">
    <location>
        <begin position="1394"/>
        <end position="1415"/>
    </location>
</feature>
<reference evidence="4 5" key="1">
    <citation type="submission" date="2016-02" db="EMBL/GenBank/DDBJ databases">
        <title>Genome analysis of coral dinoflagellate symbionts highlights evolutionary adaptations to a symbiotic lifestyle.</title>
        <authorList>
            <person name="Aranda M."/>
            <person name="Li Y."/>
            <person name="Liew Y.J."/>
            <person name="Baumgarten S."/>
            <person name="Simakov O."/>
            <person name="Wilson M."/>
            <person name="Piel J."/>
            <person name="Ashoor H."/>
            <person name="Bougouffa S."/>
            <person name="Bajic V.B."/>
            <person name="Ryu T."/>
            <person name="Ravasi T."/>
            <person name="Bayer T."/>
            <person name="Micklem G."/>
            <person name="Kim H."/>
            <person name="Bhak J."/>
            <person name="Lajeunesse T.C."/>
            <person name="Voolstra C.R."/>
        </authorList>
    </citation>
    <scope>NUCLEOTIDE SEQUENCE [LARGE SCALE GENOMIC DNA]</scope>
    <source>
        <strain evidence="4 5">CCMP2467</strain>
    </source>
</reference>
<feature type="region of interest" description="Disordered" evidence="2">
    <location>
        <begin position="2172"/>
        <end position="2213"/>
    </location>
</feature>
<feature type="coiled-coil region" evidence="1">
    <location>
        <begin position="419"/>
        <end position="494"/>
    </location>
</feature>
<feature type="compositionally biased region" description="Low complexity" evidence="2">
    <location>
        <begin position="4160"/>
        <end position="4170"/>
    </location>
</feature>
<keyword evidence="1" id="KW-0175">Coiled coil</keyword>
<feature type="compositionally biased region" description="Low complexity" evidence="2">
    <location>
        <begin position="4290"/>
        <end position="4303"/>
    </location>
</feature>
<keyword evidence="5" id="KW-1185">Reference proteome</keyword>
<evidence type="ECO:0000313" key="4">
    <source>
        <dbReference type="EMBL" id="OLQ15322.1"/>
    </source>
</evidence>